<evidence type="ECO:0000313" key="2">
    <source>
        <dbReference type="EMBL" id="AVO38606.1"/>
    </source>
</evidence>
<dbReference type="Pfam" id="PF00581">
    <property type="entry name" value="Rhodanese"/>
    <property type="match status" value="1"/>
</dbReference>
<accession>A0A2S0MRX2</accession>
<dbReference type="CDD" id="cd00158">
    <property type="entry name" value="RHOD"/>
    <property type="match status" value="1"/>
</dbReference>
<dbReference type="SMART" id="SM00450">
    <property type="entry name" value="RHOD"/>
    <property type="match status" value="1"/>
</dbReference>
<name>A0A2S0MRX2_9RHOB</name>
<dbReference type="Gene3D" id="3.40.250.10">
    <property type="entry name" value="Rhodanese-like domain"/>
    <property type="match status" value="1"/>
</dbReference>
<gene>
    <name evidence="2" type="ORF">C6Y53_13505</name>
</gene>
<dbReference type="EMBL" id="CP027665">
    <property type="protein sequence ID" value="AVO38606.1"/>
    <property type="molecule type" value="Genomic_DNA"/>
</dbReference>
<protein>
    <submittedName>
        <fullName evidence="2">Rhodanese-like domain-containing protein</fullName>
    </submittedName>
</protein>
<dbReference type="Proteomes" id="UP000237655">
    <property type="component" value="Chromosome"/>
</dbReference>
<organism evidence="2 3">
    <name type="scientific">Pukyongiella litopenaei</name>
    <dbReference type="NCBI Taxonomy" id="2605946"/>
    <lineage>
        <taxon>Bacteria</taxon>
        <taxon>Pseudomonadati</taxon>
        <taxon>Pseudomonadota</taxon>
        <taxon>Alphaproteobacteria</taxon>
        <taxon>Rhodobacterales</taxon>
        <taxon>Paracoccaceae</taxon>
        <taxon>Pukyongiella</taxon>
    </lineage>
</organism>
<dbReference type="InterPro" id="IPR001763">
    <property type="entry name" value="Rhodanese-like_dom"/>
</dbReference>
<dbReference type="KEGG" id="thas:C6Y53_13505"/>
<proteinExistence type="predicted"/>
<reference evidence="3" key="1">
    <citation type="submission" date="2018-03" db="EMBL/GenBank/DDBJ databases">
        <title>Genomic analysis of the strain SH-1 isolated from shrimp intestine.</title>
        <authorList>
            <person name="Kim Y.-S."/>
            <person name="Kim S.-E."/>
            <person name="Kim K.-H."/>
        </authorList>
    </citation>
    <scope>NUCLEOTIDE SEQUENCE [LARGE SCALE GENOMIC DNA]</scope>
    <source>
        <strain evidence="3">SH-1</strain>
    </source>
</reference>
<dbReference type="PROSITE" id="PS50206">
    <property type="entry name" value="RHODANESE_3"/>
    <property type="match status" value="1"/>
</dbReference>
<keyword evidence="3" id="KW-1185">Reference proteome</keyword>
<feature type="domain" description="Rhodanese" evidence="1">
    <location>
        <begin position="56"/>
        <end position="156"/>
    </location>
</feature>
<evidence type="ECO:0000259" key="1">
    <source>
        <dbReference type="PROSITE" id="PS50206"/>
    </source>
</evidence>
<dbReference type="InterPro" id="IPR036873">
    <property type="entry name" value="Rhodanese-like_dom_sf"/>
</dbReference>
<sequence length="163" mass="16775">MPVPADTRLLIAPTTRRAVILAGAAALAGFGWQALAPDRPPAPPSIDPQAAHQRALAGDLLLVDIRRPDEWRATGIGAGARPVDMRRADFIETLTGLAGGDSARPVALICARGVRSARLARRLKAEGFTRVLDVSEGMAGSAAGPGWLARGLPVAPPTGAGNP</sequence>
<dbReference type="SUPFAM" id="SSF52821">
    <property type="entry name" value="Rhodanese/Cell cycle control phosphatase"/>
    <property type="match status" value="1"/>
</dbReference>
<dbReference type="RefSeq" id="WP_106472917.1">
    <property type="nucleotide sequence ID" value="NZ_CP027665.1"/>
</dbReference>
<evidence type="ECO:0000313" key="3">
    <source>
        <dbReference type="Proteomes" id="UP000237655"/>
    </source>
</evidence>
<dbReference type="AlphaFoldDB" id="A0A2S0MRX2"/>